<feature type="transmembrane region" description="Helical" evidence="2">
    <location>
        <begin position="12"/>
        <end position="30"/>
    </location>
</feature>
<dbReference type="OrthoDB" id="9797595at2"/>
<dbReference type="PANTHER" id="PTHR33824:SF7">
    <property type="entry name" value="POLYKETIDE CYCLASE_DEHYDRASE AND LIPID TRANSPORT SUPERFAMILY PROTEIN"/>
    <property type="match status" value="1"/>
</dbReference>
<comment type="similarity">
    <text evidence="1">Belongs to the ribosome association toxin RatA family.</text>
</comment>
<organism evidence="4 5">
    <name type="scientific">Citreimonas salinaria</name>
    <dbReference type="NCBI Taxonomy" id="321339"/>
    <lineage>
        <taxon>Bacteria</taxon>
        <taxon>Pseudomonadati</taxon>
        <taxon>Pseudomonadota</taxon>
        <taxon>Alphaproteobacteria</taxon>
        <taxon>Rhodobacterales</taxon>
        <taxon>Roseobacteraceae</taxon>
        <taxon>Citreimonas</taxon>
    </lineage>
</organism>
<dbReference type="AlphaFoldDB" id="A0A1H3LUU2"/>
<evidence type="ECO:0000313" key="4">
    <source>
        <dbReference type="EMBL" id="SDY68172.1"/>
    </source>
</evidence>
<protein>
    <submittedName>
        <fullName evidence="4">Uncharacterized membrane protein</fullName>
    </submittedName>
</protein>
<evidence type="ECO:0000259" key="3">
    <source>
        <dbReference type="Pfam" id="PF03364"/>
    </source>
</evidence>
<accession>A0A1H3LUU2</accession>
<dbReference type="EMBL" id="FNPF01000014">
    <property type="protein sequence ID" value="SDY68172.1"/>
    <property type="molecule type" value="Genomic_DNA"/>
</dbReference>
<keyword evidence="5" id="KW-1185">Reference proteome</keyword>
<proteinExistence type="inferred from homology"/>
<dbReference type="PANTHER" id="PTHR33824">
    <property type="entry name" value="POLYKETIDE CYCLASE/DEHYDRASE AND LIPID TRANSPORT SUPERFAMILY PROTEIN"/>
    <property type="match status" value="1"/>
</dbReference>
<dbReference type="SUPFAM" id="SSF55961">
    <property type="entry name" value="Bet v1-like"/>
    <property type="match status" value="1"/>
</dbReference>
<dbReference type="RefSeq" id="WP_089884557.1">
    <property type="nucleotide sequence ID" value="NZ_FNPF01000014.1"/>
</dbReference>
<dbReference type="STRING" id="321339.SAMN05444340_11485"/>
<name>A0A1H3LUU2_9RHOB</name>
<dbReference type="InterPro" id="IPR005031">
    <property type="entry name" value="COQ10_START"/>
</dbReference>
<keyword evidence="2" id="KW-0472">Membrane</keyword>
<evidence type="ECO:0000313" key="5">
    <source>
        <dbReference type="Proteomes" id="UP000199286"/>
    </source>
</evidence>
<sequence length="213" mass="23876">MRHDSGRHRGDRLGLLAAATVGVVGLAFLYQQQTRNSVPQRRGDSAPGRAARRARFGRYAVVGRTVTIARPRSEIYAFWRDFSNLSSFMENVRRVEETGEVTHWTIAGPMGRDVHVESRIVADRPDSEIAWRSTGNSEIDTEGKIMFRDAPGDRGTEVEAIIAYVPPMGELGRWVAKAFQTEPHLQGRRDLKRLKMLMETGEIATSALRKTPS</sequence>
<evidence type="ECO:0000256" key="1">
    <source>
        <dbReference type="ARBA" id="ARBA00008918"/>
    </source>
</evidence>
<evidence type="ECO:0000256" key="2">
    <source>
        <dbReference type="SAM" id="Phobius"/>
    </source>
</evidence>
<dbReference type="Proteomes" id="UP000199286">
    <property type="component" value="Unassembled WGS sequence"/>
</dbReference>
<dbReference type="Gene3D" id="3.30.530.20">
    <property type="match status" value="1"/>
</dbReference>
<dbReference type="Pfam" id="PF03364">
    <property type="entry name" value="Polyketide_cyc"/>
    <property type="match status" value="1"/>
</dbReference>
<dbReference type="InterPro" id="IPR023393">
    <property type="entry name" value="START-like_dom_sf"/>
</dbReference>
<keyword evidence="2" id="KW-1133">Transmembrane helix</keyword>
<gene>
    <name evidence="4" type="ORF">SAMN05444340_11485</name>
</gene>
<dbReference type="CDD" id="cd07817">
    <property type="entry name" value="SRPBCC_8"/>
    <property type="match status" value="1"/>
</dbReference>
<dbReference type="InterPro" id="IPR047137">
    <property type="entry name" value="ORF3"/>
</dbReference>
<keyword evidence="2" id="KW-0812">Transmembrane</keyword>
<feature type="domain" description="Coenzyme Q-binding protein COQ10 START" evidence="3">
    <location>
        <begin position="68"/>
        <end position="182"/>
    </location>
</feature>
<reference evidence="4 5" key="1">
    <citation type="submission" date="2016-10" db="EMBL/GenBank/DDBJ databases">
        <authorList>
            <person name="de Groot N.N."/>
        </authorList>
    </citation>
    <scope>NUCLEOTIDE SEQUENCE [LARGE SCALE GENOMIC DNA]</scope>
    <source>
        <strain evidence="4 5">DSM 26880</strain>
    </source>
</reference>